<sequence>MGFRIFIGLAIFLLVFLLARPSDPATKSQIDFWKKTASLFGESDIEGFVGIALLTGCTIFTILCYKIVIRQIEKKLNNK</sequence>
<keyword evidence="1" id="KW-1133">Transmembrane helix</keyword>
<name>A0A2S9IH86_9GAMM</name>
<dbReference type="Proteomes" id="UP000239181">
    <property type="component" value="Unassembled WGS sequence"/>
</dbReference>
<protein>
    <submittedName>
        <fullName evidence="2">Uncharacterized protein</fullName>
    </submittedName>
</protein>
<keyword evidence="1" id="KW-0812">Transmembrane</keyword>
<evidence type="ECO:0000313" key="2">
    <source>
        <dbReference type="EMBL" id="PRD17155.1"/>
    </source>
</evidence>
<proteinExistence type="predicted"/>
<organism evidence="2 3">
    <name type="scientific">Pantoea coffeiphila</name>
    <dbReference type="NCBI Taxonomy" id="1465635"/>
    <lineage>
        <taxon>Bacteria</taxon>
        <taxon>Pseudomonadati</taxon>
        <taxon>Pseudomonadota</taxon>
        <taxon>Gammaproteobacteria</taxon>
        <taxon>Enterobacterales</taxon>
        <taxon>Erwiniaceae</taxon>
        <taxon>Pantoea</taxon>
    </lineage>
</organism>
<accession>A0A2S9IH86</accession>
<reference evidence="2 3" key="1">
    <citation type="submission" date="2017-10" db="EMBL/GenBank/DDBJ databases">
        <title>Draft genome of two endophytic bacteria isolated from 'guarana' Paullinia cupana (Mart.) Ducke.</title>
        <authorList>
            <person name="Siqueira K.A."/>
            <person name="Liotti R.G."/>
            <person name="Mendes T.A."/>
            <person name="Soares M.A."/>
        </authorList>
    </citation>
    <scope>NUCLEOTIDE SEQUENCE [LARGE SCALE GENOMIC DNA]</scope>
    <source>
        <strain evidence="2 3">342</strain>
    </source>
</reference>
<dbReference type="AlphaFoldDB" id="A0A2S9IH86"/>
<comment type="caution">
    <text evidence="2">The sequence shown here is derived from an EMBL/GenBank/DDBJ whole genome shotgun (WGS) entry which is preliminary data.</text>
</comment>
<dbReference type="EMBL" id="PDET01000001">
    <property type="protein sequence ID" value="PRD17155.1"/>
    <property type="molecule type" value="Genomic_DNA"/>
</dbReference>
<feature type="transmembrane region" description="Helical" evidence="1">
    <location>
        <begin position="48"/>
        <end position="69"/>
    </location>
</feature>
<gene>
    <name evidence="2" type="ORF">CQW29_00530</name>
</gene>
<evidence type="ECO:0000313" key="3">
    <source>
        <dbReference type="Proteomes" id="UP000239181"/>
    </source>
</evidence>
<keyword evidence="3" id="KW-1185">Reference proteome</keyword>
<evidence type="ECO:0000256" key="1">
    <source>
        <dbReference type="SAM" id="Phobius"/>
    </source>
</evidence>
<keyword evidence="1" id="KW-0472">Membrane</keyword>